<dbReference type="Gene3D" id="2.60.120.10">
    <property type="entry name" value="Jelly Rolls"/>
    <property type="match status" value="1"/>
</dbReference>
<dbReference type="InterPro" id="IPR014710">
    <property type="entry name" value="RmlC-like_jellyroll"/>
</dbReference>
<comment type="caution">
    <text evidence="5">The sequence shown here is derived from an EMBL/GenBank/DDBJ whole genome shotgun (WGS) entry which is preliminary data.</text>
</comment>
<dbReference type="InterPro" id="IPR018490">
    <property type="entry name" value="cNMP-bd_dom_sf"/>
</dbReference>
<feature type="domain" description="HTH crp-type" evidence="4">
    <location>
        <begin position="145"/>
        <end position="219"/>
    </location>
</feature>
<evidence type="ECO:0000313" key="5">
    <source>
        <dbReference type="EMBL" id="MDT8757479.1"/>
    </source>
</evidence>
<dbReference type="Pfam" id="PF13545">
    <property type="entry name" value="HTH_Crp_2"/>
    <property type="match status" value="1"/>
</dbReference>
<evidence type="ECO:0000259" key="4">
    <source>
        <dbReference type="PROSITE" id="PS51063"/>
    </source>
</evidence>
<sequence>MIEKHLMKLRARDDISAEEERALRDAIGEVIDYPADHTFITAGRELHASTLLVDGFLCRYKDLSGGQRQITEIHTPGDFADLHSFTLKYLDHNVMALTPSRVVQVPHDKLAAITENHPHLARLLWFMTNLDAAIHREWEVSLGRRSAIERTAHLFCELQVRLGVVGLASARDYALPITQSELAECLGLTSVHVNRVLRELRERELVEFRSGRVMIADLAGLKRVAEFDPAYLYLDKRAR</sequence>
<keyword evidence="3" id="KW-0804">Transcription</keyword>
<accession>A0ABU3N0T7</accession>
<dbReference type="InterPro" id="IPR036388">
    <property type="entry name" value="WH-like_DNA-bd_sf"/>
</dbReference>
<dbReference type="SUPFAM" id="SSF51206">
    <property type="entry name" value="cAMP-binding domain-like"/>
    <property type="match status" value="1"/>
</dbReference>
<dbReference type="SMART" id="SM00419">
    <property type="entry name" value="HTH_CRP"/>
    <property type="match status" value="1"/>
</dbReference>
<dbReference type="InterPro" id="IPR000595">
    <property type="entry name" value="cNMP-bd_dom"/>
</dbReference>
<proteinExistence type="predicted"/>
<dbReference type="SUPFAM" id="SSF46785">
    <property type="entry name" value="Winged helix' DNA-binding domain"/>
    <property type="match status" value="1"/>
</dbReference>
<dbReference type="EMBL" id="JALMLT010000001">
    <property type="protein sequence ID" value="MDT8757479.1"/>
    <property type="molecule type" value="Genomic_DNA"/>
</dbReference>
<dbReference type="InterPro" id="IPR036390">
    <property type="entry name" value="WH_DNA-bd_sf"/>
</dbReference>
<dbReference type="Pfam" id="PF00027">
    <property type="entry name" value="cNMP_binding"/>
    <property type="match status" value="1"/>
</dbReference>
<dbReference type="PROSITE" id="PS51063">
    <property type="entry name" value="HTH_CRP_2"/>
    <property type="match status" value="1"/>
</dbReference>
<name>A0ABU3N0T7_9SPHN</name>
<evidence type="ECO:0000256" key="1">
    <source>
        <dbReference type="ARBA" id="ARBA00023015"/>
    </source>
</evidence>
<gene>
    <name evidence="5" type="ORF">MZO42_02090</name>
</gene>
<keyword evidence="2" id="KW-0238">DNA-binding</keyword>
<keyword evidence="1" id="KW-0805">Transcription regulation</keyword>
<dbReference type="CDD" id="cd00038">
    <property type="entry name" value="CAP_ED"/>
    <property type="match status" value="1"/>
</dbReference>
<evidence type="ECO:0000256" key="2">
    <source>
        <dbReference type="ARBA" id="ARBA00023125"/>
    </source>
</evidence>
<evidence type="ECO:0000256" key="3">
    <source>
        <dbReference type="ARBA" id="ARBA00023163"/>
    </source>
</evidence>
<dbReference type="Gene3D" id="1.10.10.10">
    <property type="entry name" value="Winged helix-like DNA-binding domain superfamily/Winged helix DNA-binding domain"/>
    <property type="match status" value="1"/>
</dbReference>
<dbReference type="InterPro" id="IPR012318">
    <property type="entry name" value="HTH_CRP"/>
</dbReference>
<protein>
    <submittedName>
        <fullName evidence="5">Crp/Fnr family transcriptional regulator</fullName>
    </submittedName>
</protein>
<organism evidence="5">
    <name type="scientific">Sphingomonas psychrotolerans</name>
    <dbReference type="NCBI Taxonomy" id="1327635"/>
    <lineage>
        <taxon>Bacteria</taxon>
        <taxon>Pseudomonadati</taxon>
        <taxon>Pseudomonadota</taxon>
        <taxon>Alphaproteobacteria</taxon>
        <taxon>Sphingomonadales</taxon>
        <taxon>Sphingomonadaceae</taxon>
        <taxon>Sphingomonas</taxon>
    </lineage>
</organism>
<reference evidence="5" key="1">
    <citation type="submission" date="2022-04" db="EMBL/GenBank/DDBJ databases">
        <title>Tomato heritable bacteria conferring resistance against bacterial wilt.</title>
        <authorList>
            <person name="Yin J."/>
        </authorList>
    </citation>
    <scope>NUCLEOTIDE SEQUENCE</scope>
    <source>
        <strain evidence="5">Cra20</strain>
    </source>
</reference>